<dbReference type="EMBL" id="WSQA01000005">
    <property type="protein sequence ID" value="MVZ62169.1"/>
    <property type="molecule type" value="Genomic_DNA"/>
</dbReference>
<gene>
    <name evidence="4" type="ORF">GQF63_09065</name>
</gene>
<keyword evidence="1" id="KW-0812">Transmembrane</keyword>
<proteinExistence type="predicted"/>
<dbReference type="PANTHER" id="PTHR30273:SF2">
    <property type="entry name" value="PROTEIN FECR"/>
    <property type="match status" value="1"/>
</dbReference>
<dbReference type="Pfam" id="PF16344">
    <property type="entry name" value="FecR_C"/>
    <property type="match status" value="1"/>
</dbReference>
<dbReference type="Gene3D" id="3.55.50.30">
    <property type="match status" value="1"/>
</dbReference>
<feature type="domain" description="Protein FecR C-terminal" evidence="3">
    <location>
        <begin position="311"/>
        <end position="375"/>
    </location>
</feature>
<accession>A0A6N8KZK9</accession>
<sequence length="386" mass="44006">MTQKQAKQIIENWQAGLSSDEEIKLLEDWLLYSNLRELDLPEKELQQELQLIHDKLFPIKQISPLKRMLPYAAAILLIGLTGLWFAKETIWQDKDKDFIEISWENSGIKAASPQATLTLSDGKTLQLSSEHDGIKMGEDITYADGQFLTTSSDPNLDKNRENHLLKLSTPRGGIYQLELSDGTKVWLNAASEITYSSKINQQKREIFLSGEAFFEVKPLKDKDGQKVPFIIHTSSQKIEVVGTSFNVFSYSDEEISKTTLIEGLVDVAAIGFQGKKRLSPGRQAVIKSKEGEILIRDVNTVHEMGWKNSTFDFDDEPLHMIMRKISRWYNVDVHFLSDVNQQERFGGSFPRTANIQDVLRKIELTGDIKFKIEGGNNKERRIIVMK</sequence>
<dbReference type="AlphaFoldDB" id="A0A6N8KZK9"/>
<evidence type="ECO:0000259" key="2">
    <source>
        <dbReference type="Pfam" id="PF04773"/>
    </source>
</evidence>
<keyword evidence="1" id="KW-0472">Membrane</keyword>
<comment type="caution">
    <text evidence="4">The sequence shown here is derived from an EMBL/GenBank/DDBJ whole genome shotgun (WGS) entry which is preliminary data.</text>
</comment>
<dbReference type="PIRSF" id="PIRSF018266">
    <property type="entry name" value="FecR"/>
    <property type="match status" value="1"/>
</dbReference>
<dbReference type="OrthoDB" id="1099963at2"/>
<evidence type="ECO:0000313" key="4">
    <source>
        <dbReference type="EMBL" id="MVZ62169.1"/>
    </source>
</evidence>
<feature type="domain" description="FecR protein" evidence="2">
    <location>
        <begin position="167"/>
        <end position="265"/>
    </location>
</feature>
<dbReference type="Proteomes" id="UP000435036">
    <property type="component" value="Unassembled WGS sequence"/>
</dbReference>
<dbReference type="GO" id="GO:0016989">
    <property type="term" value="F:sigma factor antagonist activity"/>
    <property type="evidence" value="ECO:0007669"/>
    <property type="project" value="TreeGrafter"/>
</dbReference>
<dbReference type="InterPro" id="IPR006860">
    <property type="entry name" value="FecR"/>
</dbReference>
<feature type="transmembrane region" description="Helical" evidence="1">
    <location>
        <begin position="68"/>
        <end position="86"/>
    </location>
</feature>
<protein>
    <submittedName>
        <fullName evidence="4">DUF4974 domain-containing protein</fullName>
    </submittedName>
</protein>
<reference evidence="4 5" key="1">
    <citation type="submission" date="2019-12" db="EMBL/GenBank/DDBJ databases">
        <authorList>
            <person name="Dong K."/>
        </authorList>
    </citation>
    <scope>NUCLEOTIDE SEQUENCE [LARGE SCALE GENOMIC DNA]</scope>
    <source>
        <strain evidence="4 5">JCM 31225</strain>
    </source>
</reference>
<organism evidence="4 5">
    <name type="scientific">Sphingobacterium humi</name>
    <dbReference type="NCBI Taxonomy" id="1796905"/>
    <lineage>
        <taxon>Bacteria</taxon>
        <taxon>Pseudomonadati</taxon>
        <taxon>Bacteroidota</taxon>
        <taxon>Sphingobacteriia</taxon>
        <taxon>Sphingobacteriales</taxon>
        <taxon>Sphingobacteriaceae</taxon>
        <taxon>Sphingobacterium</taxon>
    </lineage>
</organism>
<dbReference type="InterPro" id="IPR032508">
    <property type="entry name" value="FecR_C"/>
</dbReference>
<name>A0A6N8KZK9_9SPHI</name>
<dbReference type="PANTHER" id="PTHR30273">
    <property type="entry name" value="PERIPLASMIC SIGNAL SENSOR AND SIGMA FACTOR ACTIVATOR FECR-RELATED"/>
    <property type="match status" value="1"/>
</dbReference>
<dbReference type="Gene3D" id="2.60.120.1440">
    <property type="match status" value="1"/>
</dbReference>
<dbReference type="RefSeq" id="WP_160368906.1">
    <property type="nucleotide sequence ID" value="NZ_WSQA01000005.1"/>
</dbReference>
<evidence type="ECO:0000256" key="1">
    <source>
        <dbReference type="SAM" id="Phobius"/>
    </source>
</evidence>
<evidence type="ECO:0000259" key="3">
    <source>
        <dbReference type="Pfam" id="PF16344"/>
    </source>
</evidence>
<dbReference type="InterPro" id="IPR012373">
    <property type="entry name" value="Ferrdict_sens_TM"/>
</dbReference>
<dbReference type="Pfam" id="PF04773">
    <property type="entry name" value="FecR"/>
    <property type="match status" value="1"/>
</dbReference>
<keyword evidence="5" id="KW-1185">Reference proteome</keyword>
<keyword evidence="1" id="KW-1133">Transmembrane helix</keyword>
<evidence type="ECO:0000313" key="5">
    <source>
        <dbReference type="Proteomes" id="UP000435036"/>
    </source>
</evidence>